<dbReference type="OrthoDB" id="1137595at2"/>
<dbReference type="EMBL" id="QTJU01000001">
    <property type="protein sequence ID" value="RFM30238.1"/>
    <property type="molecule type" value="Genomic_DNA"/>
</dbReference>
<dbReference type="AlphaFoldDB" id="A0A3E1NR31"/>
<accession>A0A3E1NR31</accession>
<organism evidence="2 3">
    <name type="scientific">Deminuibacter soli</name>
    <dbReference type="NCBI Taxonomy" id="2291815"/>
    <lineage>
        <taxon>Bacteria</taxon>
        <taxon>Pseudomonadati</taxon>
        <taxon>Bacteroidota</taxon>
        <taxon>Chitinophagia</taxon>
        <taxon>Chitinophagales</taxon>
        <taxon>Chitinophagaceae</taxon>
        <taxon>Deminuibacter</taxon>
    </lineage>
</organism>
<comment type="caution">
    <text evidence="2">The sequence shown here is derived from an EMBL/GenBank/DDBJ whole genome shotgun (WGS) entry which is preliminary data.</text>
</comment>
<evidence type="ECO:0008006" key="4">
    <source>
        <dbReference type="Google" id="ProtNLM"/>
    </source>
</evidence>
<dbReference type="RefSeq" id="WP_116845994.1">
    <property type="nucleotide sequence ID" value="NZ_QTJU01000001.1"/>
</dbReference>
<keyword evidence="3" id="KW-1185">Reference proteome</keyword>
<sequence>MKTKRLPMFCKKALVPLLLIFTPSLLFAQTDNPGSYMTAISNALENMNRTYMSYISAAAHSRRAKKIEKLRQQTIESIINSKYKISELPIYKGDNSLRKSAIDYVQLCYKVFNDDYAHIVNMEEIAEQSYDAMEAYILLQEKTNEKVQQASDSMHFAIQRFATKYNVQLIETTNELSEKMGAADKLNHYRNQVFLCFFKCNWQEAQIIEAINKKNLNNIEQSRNALSNFATAGLSALDSLKSFEGDASLSAACKQSLTFYKNEAEKDFPKMLDFYLKQDNFEKTKKSFESKATRTKDDVDTYNKSVNEMNSAASAFNKVTADMNANRTQATQGWEQTERSFVDTHMPHYKS</sequence>
<keyword evidence="1" id="KW-0732">Signal</keyword>
<evidence type="ECO:0000313" key="3">
    <source>
        <dbReference type="Proteomes" id="UP000261284"/>
    </source>
</evidence>
<feature type="signal peptide" evidence="1">
    <location>
        <begin position="1"/>
        <end position="28"/>
    </location>
</feature>
<gene>
    <name evidence="2" type="ORF">DXN05_04510</name>
</gene>
<reference evidence="2 3" key="1">
    <citation type="submission" date="2018-08" db="EMBL/GenBank/DDBJ databases">
        <title>Chitinophagaceae sp. K23C18032701, a novel bacterium isolated from forest soil.</title>
        <authorList>
            <person name="Wang C."/>
        </authorList>
    </citation>
    <scope>NUCLEOTIDE SEQUENCE [LARGE SCALE GENOMIC DNA]</scope>
    <source>
        <strain evidence="2 3">K23C18032701</strain>
    </source>
</reference>
<protein>
    <recommendedName>
        <fullName evidence="4">DUF3829 domain-containing protein</fullName>
    </recommendedName>
</protein>
<feature type="chain" id="PRO_5017798836" description="DUF3829 domain-containing protein" evidence="1">
    <location>
        <begin position="29"/>
        <end position="351"/>
    </location>
</feature>
<name>A0A3E1NR31_9BACT</name>
<proteinExistence type="predicted"/>
<evidence type="ECO:0000256" key="1">
    <source>
        <dbReference type="SAM" id="SignalP"/>
    </source>
</evidence>
<dbReference type="Proteomes" id="UP000261284">
    <property type="component" value="Unassembled WGS sequence"/>
</dbReference>
<evidence type="ECO:0000313" key="2">
    <source>
        <dbReference type="EMBL" id="RFM30238.1"/>
    </source>
</evidence>